<evidence type="ECO:0000256" key="3">
    <source>
        <dbReference type="ARBA" id="ARBA00022553"/>
    </source>
</evidence>
<keyword evidence="3" id="KW-0597">Phosphoprotein</keyword>
<evidence type="ECO:0000256" key="1">
    <source>
        <dbReference type="ARBA" id="ARBA00001957"/>
    </source>
</evidence>
<dbReference type="InterPro" id="IPR020806">
    <property type="entry name" value="PKS_PP-bd"/>
</dbReference>
<dbReference type="InterPro" id="IPR001242">
    <property type="entry name" value="Condensation_dom"/>
</dbReference>
<dbReference type="Gene3D" id="1.10.1200.10">
    <property type="entry name" value="ACP-like"/>
    <property type="match status" value="1"/>
</dbReference>
<dbReference type="RefSeq" id="WP_127027491.1">
    <property type="nucleotide sequence ID" value="NZ_RYFG02000118.1"/>
</dbReference>
<dbReference type="PROSITE" id="PS00012">
    <property type="entry name" value="PHOSPHOPANTETHEINE"/>
    <property type="match status" value="1"/>
</dbReference>
<keyword evidence="6" id="KW-1185">Reference proteome</keyword>
<name>A0ABY3C5R4_9GAMM</name>
<dbReference type="NCBIfam" id="TIGR01733">
    <property type="entry name" value="AA-adenyl-dom"/>
    <property type="match status" value="1"/>
</dbReference>
<dbReference type="InterPro" id="IPR000873">
    <property type="entry name" value="AMP-dep_synth/lig_dom"/>
</dbReference>
<reference evidence="5 6" key="1">
    <citation type="journal article" date="2019" name="Antonie Van Leeuwenhoek">
        <title>Description of 'Ca. Methylobacter oryzae' KRF1, a novel species from the environmentally important Methylobacter clade 2.</title>
        <authorList>
            <person name="Khatri K."/>
            <person name="Mohite J.A."/>
            <person name="Pandit P.S."/>
            <person name="Bahulikar R."/>
            <person name="Rahalkar M.C."/>
        </authorList>
    </citation>
    <scope>NUCLEOTIDE SEQUENCE [LARGE SCALE GENOMIC DNA]</scope>
    <source>
        <strain evidence="5 6">KRF1</strain>
    </source>
</reference>
<dbReference type="SMART" id="SM00823">
    <property type="entry name" value="PKS_PP"/>
    <property type="match status" value="1"/>
</dbReference>
<dbReference type="InterPro" id="IPR006162">
    <property type="entry name" value="Ppantetheine_attach_site"/>
</dbReference>
<dbReference type="InterPro" id="IPR020845">
    <property type="entry name" value="AMP-binding_CS"/>
</dbReference>
<dbReference type="Gene3D" id="3.30.559.10">
    <property type="entry name" value="Chloramphenicol acetyltransferase-like domain"/>
    <property type="match status" value="2"/>
</dbReference>
<dbReference type="InterPro" id="IPR010071">
    <property type="entry name" value="AA_adenyl_dom"/>
</dbReference>
<comment type="caution">
    <text evidence="5">The sequence shown here is derived from an EMBL/GenBank/DDBJ whole genome shotgun (WGS) entry which is preliminary data.</text>
</comment>
<protein>
    <submittedName>
        <fullName evidence="5">Amino acid adenylation domain-containing protein</fullName>
    </submittedName>
</protein>
<organism evidence="5 6">
    <name type="scientific">Candidatus Methylobacter oryzae</name>
    <dbReference type="NCBI Taxonomy" id="2497749"/>
    <lineage>
        <taxon>Bacteria</taxon>
        <taxon>Pseudomonadati</taxon>
        <taxon>Pseudomonadota</taxon>
        <taxon>Gammaproteobacteria</taxon>
        <taxon>Methylococcales</taxon>
        <taxon>Methylococcaceae</taxon>
        <taxon>Methylobacter</taxon>
    </lineage>
</organism>
<dbReference type="SUPFAM" id="SSF47336">
    <property type="entry name" value="ACP-like"/>
    <property type="match status" value="1"/>
</dbReference>
<comment type="cofactor">
    <cofactor evidence="1">
        <name>pantetheine 4'-phosphate</name>
        <dbReference type="ChEBI" id="CHEBI:47942"/>
    </cofactor>
</comment>
<dbReference type="InterPro" id="IPR045851">
    <property type="entry name" value="AMP-bd_C_sf"/>
</dbReference>
<dbReference type="SUPFAM" id="SSF52777">
    <property type="entry name" value="CoA-dependent acyltransferases"/>
    <property type="match status" value="4"/>
</dbReference>
<evidence type="ECO:0000259" key="4">
    <source>
        <dbReference type="PROSITE" id="PS50075"/>
    </source>
</evidence>
<dbReference type="InterPro" id="IPR025110">
    <property type="entry name" value="AMP-bd_C"/>
</dbReference>
<dbReference type="Proteomes" id="UP000733744">
    <property type="component" value="Unassembled WGS sequence"/>
</dbReference>
<dbReference type="Pfam" id="PF13193">
    <property type="entry name" value="AMP-binding_C"/>
    <property type="match status" value="1"/>
</dbReference>
<proteinExistence type="predicted"/>
<dbReference type="PROSITE" id="PS00455">
    <property type="entry name" value="AMP_BINDING"/>
    <property type="match status" value="1"/>
</dbReference>
<feature type="domain" description="Carrier" evidence="4">
    <location>
        <begin position="524"/>
        <end position="598"/>
    </location>
</feature>
<dbReference type="Gene3D" id="3.30.559.30">
    <property type="entry name" value="Nonribosomal peptide synthetase, condensation domain"/>
    <property type="match status" value="2"/>
</dbReference>
<evidence type="ECO:0000313" key="5">
    <source>
        <dbReference type="EMBL" id="TRW90372.1"/>
    </source>
</evidence>
<dbReference type="PANTHER" id="PTHR45398">
    <property type="match status" value="1"/>
</dbReference>
<dbReference type="SUPFAM" id="SSF56801">
    <property type="entry name" value="Acetyl-CoA synthetase-like"/>
    <property type="match status" value="1"/>
</dbReference>
<dbReference type="InterPro" id="IPR023213">
    <property type="entry name" value="CAT-like_dom_sf"/>
</dbReference>
<dbReference type="PROSITE" id="PS50075">
    <property type="entry name" value="CARRIER"/>
    <property type="match status" value="1"/>
</dbReference>
<dbReference type="CDD" id="cd19534">
    <property type="entry name" value="E_NRPS"/>
    <property type="match status" value="1"/>
</dbReference>
<dbReference type="CDD" id="cd19543">
    <property type="entry name" value="DCL_NRPS"/>
    <property type="match status" value="1"/>
</dbReference>
<dbReference type="InterPro" id="IPR009081">
    <property type="entry name" value="PP-bd_ACP"/>
</dbReference>
<dbReference type="Gene3D" id="3.40.50.12780">
    <property type="entry name" value="N-terminal domain of ligase-like"/>
    <property type="match status" value="1"/>
</dbReference>
<dbReference type="InterPro" id="IPR010060">
    <property type="entry name" value="NRPS_synth"/>
</dbReference>
<dbReference type="PANTHER" id="PTHR45398:SF1">
    <property type="entry name" value="ENZYME, PUTATIVE (JCVI)-RELATED"/>
    <property type="match status" value="1"/>
</dbReference>
<dbReference type="EMBL" id="RYFG02000118">
    <property type="protein sequence ID" value="TRW90372.1"/>
    <property type="molecule type" value="Genomic_DNA"/>
</dbReference>
<accession>A0ABY3C5R4</accession>
<evidence type="ECO:0000256" key="2">
    <source>
        <dbReference type="ARBA" id="ARBA00022450"/>
    </source>
</evidence>
<keyword evidence="2" id="KW-0596">Phosphopantetheine</keyword>
<dbReference type="Gene3D" id="3.30.300.30">
    <property type="match status" value="1"/>
</dbReference>
<dbReference type="InterPro" id="IPR036736">
    <property type="entry name" value="ACP-like_sf"/>
</dbReference>
<dbReference type="Pfam" id="PF00501">
    <property type="entry name" value="AMP-binding"/>
    <property type="match status" value="1"/>
</dbReference>
<sequence>MAQYALLHQEFQRQTAEQPDAPALTFDGVTISYAELNARSNRLAHYLQSLGVKPEVVVGLSLERGLDLVVAIVAILKAGGAYLPLDINAPPERLAFILQDSATNIVLTQSRLASKFSAVEHLIDLDAEQAKINAGYSEQNLSVDYPGDPAQTLCYVMYTSGSTGQPKGVQITQHNVMRLFRSTEHWFNFNRQDVWALFHSFAFDMSVWEIWGALLYGGRLVVVPHATARTPEQFYQLLVDERVTFLNQTPSAFAPLVRVDQNYPADAIALRCVTFGGEALNFKMLEPWLLRHGDSAPRLVNMYGITETTVHSSYRPVTMQDIRDGNSKLIGVAIPDLELHLLDEAQQPVAVDVEGEIYVGGDGVARGYLNRPELNSERFITLPQFPGQRLYRSGDLALRLANGDMEYIGRADTQVKIRGFRIELGEIEAVLTGHPQVNETVVTVYEEDEHKRLAAYLVADVQASQAELIKQLRELAAAHLPEYMQPAYYTVLPKMPLNVNGKIDRKALPVPERGAPAADSNFAAPQTQAERTLAAIWAELLKLDKVGIHDNFFQLGGDSILAIQLISKANRAGMKLAPNQLFLHQTIAELAQQAGSTMASAPAAVAAPVQNDNDAIQLSPVQHWFFEQKIAHSQHWNQAVLLKCKQPLAPDLLEKALQALQYHHACLRYRFINQPNAAVPEQRLNPDCKPVRLSRIDLTAYPESERTALLAEAAEQAQGDLNLQKGVLIKALLFKLSQQEQRLLIIVHHLVVDGVSWRILLEDLETAFNQLQQGQAVQLPESATFAQWTQALQSYSRQISGWPALTQGSYAALPTDFNGENTSGSAQTYTLVLDPERTKSLLQAKNQRIQDILLTSLLLGLRNRSGLGDLLIDLEGHGREPISDLDISRTCGWLTAIYPFAVNADGEPGEVLLKVKNGLDKLPQNGLDYGVLRYLSGSEALKALPKAQVVFNYLGQFDHLFSPDGLFELAEEDHGATHDARGIRPYLLEINALVYQGSLRIDFVYSEQLHKAETIEQIARTMQTAIDGLLVSGDFSLAGLSTAELSSLQAQYPELEALYPLSPTQEGMLFHALSDSSADVYFEQLSYDFQGRMDMALFQQAWREAMQRHSVLRTAVVWKGLSRPLQALLKQTECLWQDLDWRELSAQAAEQRWQQFVGDDRKKLFELDRAPLMRWTLVQMPDGLWRLLWTHSHILLDGWSVALIIKDVLHGYNALLVAQTPQLPQAAQYRDYIAWLENQNRQQAQRFWQDILQDAEPGALLTDRTGQQGYLELFDQIAEAECLALQQLAQQLGVTLNTLVQAAWALVVAERSGSDGVLFGITVSGRANNLDGIESIAGLFINTLPLYLQLDRDMPLSDWLKAIQAKQFAMQQYEYSSLADIKNWSGANVAFDSIFIYENYPVDKALLNAEQPLRLCGVKAYEHTNYPLTLLAIPDKGLNLQMTYNSALFSAETVKAYLQQLKAHLQAMSSQSGQQRLADFFQSAASVEQADFLQATMALDEDF</sequence>
<evidence type="ECO:0000313" key="6">
    <source>
        <dbReference type="Proteomes" id="UP000733744"/>
    </source>
</evidence>
<dbReference type="InterPro" id="IPR042099">
    <property type="entry name" value="ANL_N_sf"/>
</dbReference>
<dbReference type="Pfam" id="PF00550">
    <property type="entry name" value="PP-binding"/>
    <property type="match status" value="1"/>
</dbReference>
<dbReference type="CDD" id="cd17643">
    <property type="entry name" value="A_NRPS_Cytc1-like"/>
    <property type="match status" value="1"/>
</dbReference>
<dbReference type="NCBIfam" id="TIGR01720">
    <property type="entry name" value="NRPS-para261"/>
    <property type="match status" value="1"/>
</dbReference>
<dbReference type="Pfam" id="PF00668">
    <property type="entry name" value="Condensation"/>
    <property type="match status" value="2"/>
</dbReference>
<gene>
    <name evidence="5" type="ORF">EKO24_019280</name>
</gene>